<name>A0A9I9CKH0_CUCME</name>
<organism evidence="2">
    <name type="scientific">Cucumis melo</name>
    <name type="common">Muskmelon</name>
    <dbReference type="NCBI Taxonomy" id="3656"/>
    <lineage>
        <taxon>Eukaryota</taxon>
        <taxon>Viridiplantae</taxon>
        <taxon>Streptophyta</taxon>
        <taxon>Embryophyta</taxon>
        <taxon>Tracheophyta</taxon>
        <taxon>Spermatophyta</taxon>
        <taxon>Magnoliopsida</taxon>
        <taxon>eudicotyledons</taxon>
        <taxon>Gunneridae</taxon>
        <taxon>Pentapetalae</taxon>
        <taxon>rosids</taxon>
        <taxon>fabids</taxon>
        <taxon>Cucurbitales</taxon>
        <taxon>Cucurbitaceae</taxon>
        <taxon>Benincaseae</taxon>
        <taxon>Cucumis</taxon>
    </lineage>
</organism>
<dbReference type="AlphaFoldDB" id="A0A9I9CKH0"/>
<evidence type="ECO:0008006" key="3">
    <source>
        <dbReference type="Google" id="ProtNLM"/>
    </source>
</evidence>
<accession>A0A9I9CKH0</accession>
<evidence type="ECO:0000313" key="2">
    <source>
        <dbReference type="EnsemblPlants" id="MELO3C005065.2.1"/>
    </source>
</evidence>
<feature type="chain" id="PRO_5039896908" description="Mediator of RNA polymerase II transcription subunit 12-like" evidence="1">
    <location>
        <begin position="25"/>
        <end position="232"/>
    </location>
</feature>
<dbReference type="EnsemblPlants" id="MELO3C005065.2.1">
    <property type="protein sequence ID" value="MELO3C005065.2.1"/>
    <property type="gene ID" value="MELO3C005065.2"/>
</dbReference>
<sequence length="232" mass="26695">MVSGSLQNVLLMFLFQCSFEGGIAGEPGFEAHGSWRDQFCVTRSATHVVSRYRYMFDLFQLDQQFDMVVTQEYIHWYNNIMRLYITRPGATVGHLRSNNIRLRDVADDPQQALDICNNNESPMTMMPTFGAGYCDSEVGTGYYDAGVGPTSSYMDVGLLTSYMHGHRRGYGEHNEYLYHEAPAMYQIDKSINKNQRTKRIKNNIEFRVDVDNQLKIDDVQVVEHIDFLLSIK</sequence>
<evidence type="ECO:0000256" key="1">
    <source>
        <dbReference type="SAM" id="SignalP"/>
    </source>
</evidence>
<dbReference type="Gramene" id="MELO3C005065.2.1">
    <property type="protein sequence ID" value="MELO3C005065.2.1"/>
    <property type="gene ID" value="MELO3C005065.2"/>
</dbReference>
<reference evidence="2" key="1">
    <citation type="submission" date="2023-03" db="UniProtKB">
        <authorList>
            <consortium name="EnsemblPlants"/>
        </authorList>
    </citation>
    <scope>IDENTIFICATION</scope>
</reference>
<protein>
    <recommendedName>
        <fullName evidence="3">Mediator of RNA polymerase II transcription subunit 12-like</fullName>
    </recommendedName>
</protein>
<proteinExistence type="predicted"/>
<feature type="signal peptide" evidence="1">
    <location>
        <begin position="1"/>
        <end position="24"/>
    </location>
</feature>
<keyword evidence="1" id="KW-0732">Signal</keyword>